<organism evidence="1 2">
    <name type="scientific">Listeria welshimeri serovar 6b (strain ATCC 35897 / DSM 20650 / CCUG 15529 / CIP 8149 / NCTC 11857 / SLCC 5334 / V8)</name>
    <dbReference type="NCBI Taxonomy" id="386043"/>
    <lineage>
        <taxon>Bacteria</taxon>
        <taxon>Bacillati</taxon>
        <taxon>Bacillota</taxon>
        <taxon>Bacilli</taxon>
        <taxon>Bacillales</taxon>
        <taxon>Listeriaceae</taxon>
        <taxon>Listeria</taxon>
    </lineage>
</organism>
<dbReference type="AlphaFoldDB" id="A0AET1"/>
<dbReference type="Proteomes" id="UP000000779">
    <property type="component" value="Chromosome"/>
</dbReference>
<proteinExistence type="predicted"/>
<dbReference type="STRING" id="386043.lwe0095"/>
<evidence type="ECO:0000313" key="2">
    <source>
        <dbReference type="Proteomes" id="UP000000779"/>
    </source>
</evidence>
<dbReference type="OrthoDB" id="9799319at2"/>
<evidence type="ECO:0000313" key="1">
    <source>
        <dbReference type="EMBL" id="CAK19513.1"/>
    </source>
</evidence>
<dbReference type="KEGG" id="lwe:lwe0095"/>
<dbReference type="HOGENOM" id="CLU_3137362_0_0_9"/>
<dbReference type="GeneID" id="61190704"/>
<gene>
    <name evidence="1" type="ordered locus">lwe0095</name>
</gene>
<dbReference type="EMBL" id="AM263198">
    <property type="protein sequence ID" value="CAK19513.1"/>
    <property type="molecule type" value="Genomic_DNA"/>
</dbReference>
<sequence length="49" mass="5813">MEFTYEIIEIDAKMPVKYIIHNMPDAIAVPRHWHEALEISYTIHGFVQN</sequence>
<name>A0AET1_LISW6</name>
<protein>
    <submittedName>
        <fullName evidence="1">Uncharacterized protein</fullName>
    </submittedName>
</protein>
<accession>A0AET1</accession>
<reference evidence="1 2" key="1">
    <citation type="journal article" date="2006" name="J. Bacteriol.">
        <title>Whole-genome sequence of Listeria welshimeri reveals common steps in genome reduction with Listeria innocua as compared to Listeria monocytogenes.</title>
        <authorList>
            <person name="Hain T."/>
            <person name="Steinweg C."/>
            <person name="Kuenne C.T."/>
            <person name="Billion A."/>
            <person name="Ghai R."/>
            <person name="Chatterjee S.S."/>
            <person name="Domann E."/>
            <person name="Kaerst U."/>
            <person name="Goesmann A."/>
            <person name="Bekel T."/>
            <person name="Bartels D."/>
            <person name="Kaiser O."/>
            <person name="Meyer F."/>
            <person name="Puehler A."/>
            <person name="Weisshaar B."/>
            <person name="Wehland J."/>
            <person name="Liang C."/>
            <person name="Dandekar T."/>
            <person name="Lampidis R."/>
            <person name="Kreft J."/>
            <person name="Goebel W."/>
            <person name="Chakraborty T."/>
        </authorList>
    </citation>
    <scope>NUCLEOTIDE SEQUENCE [LARGE SCALE GENOMIC DNA]</scope>
    <source>
        <strain evidence="2">ATCC 35897 / DSM 20650 / CIP 8149 / NCTC 11857 / SLCC 5334 / V8</strain>
    </source>
</reference>
<dbReference type="RefSeq" id="WP_011700967.1">
    <property type="nucleotide sequence ID" value="NC_008555.1"/>
</dbReference>